<dbReference type="RefSeq" id="WP_082215906.1">
    <property type="nucleotide sequence ID" value="NZ_FUZA01000004.1"/>
</dbReference>
<reference evidence="9" key="1">
    <citation type="submission" date="2017-02" db="EMBL/GenBank/DDBJ databases">
        <authorList>
            <person name="Varghese N."/>
            <person name="Submissions S."/>
        </authorList>
    </citation>
    <scope>NUCLEOTIDE SEQUENCE [LARGE SCALE GENOMIC DNA]</scope>
    <source>
        <strain evidence="9">DSM 22270</strain>
    </source>
</reference>
<dbReference type="PANTHER" id="PTHR32322">
    <property type="entry name" value="INNER MEMBRANE TRANSPORTER"/>
    <property type="match status" value="1"/>
</dbReference>
<evidence type="ECO:0000256" key="3">
    <source>
        <dbReference type="ARBA" id="ARBA00022692"/>
    </source>
</evidence>
<evidence type="ECO:0000259" key="7">
    <source>
        <dbReference type="Pfam" id="PF00892"/>
    </source>
</evidence>
<evidence type="ECO:0000256" key="4">
    <source>
        <dbReference type="ARBA" id="ARBA00022989"/>
    </source>
</evidence>
<feature type="domain" description="EamA" evidence="7">
    <location>
        <begin position="11"/>
        <end position="143"/>
    </location>
</feature>
<keyword evidence="3 6" id="KW-0812">Transmembrane</keyword>
<keyword evidence="5 6" id="KW-0472">Membrane</keyword>
<organism evidence="8 9">
    <name type="scientific">Dyadobacter psychrophilus</name>
    <dbReference type="NCBI Taxonomy" id="651661"/>
    <lineage>
        <taxon>Bacteria</taxon>
        <taxon>Pseudomonadati</taxon>
        <taxon>Bacteroidota</taxon>
        <taxon>Cytophagia</taxon>
        <taxon>Cytophagales</taxon>
        <taxon>Spirosomataceae</taxon>
        <taxon>Dyadobacter</taxon>
    </lineage>
</organism>
<feature type="transmembrane region" description="Helical" evidence="6">
    <location>
        <begin position="12"/>
        <end position="32"/>
    </location>
</feature>
<keyword evidence="4 6" id="KW-1133">Transmembrane helix</keyword>
<name>A0A1T5FSX6_9BACT</name>
<dbReference type="PANTHER" id="PTHR32322:SF2">
    <property type="entry name" value="EAMA DOMAIN-CONTAINING PROTEIN"/>
    <property type="match status" value="1"/>
</dbReference>
<feature type="transmembrane region" description="Helical" evidence="6">
    <location>
        <begin position="126"/>
        <end position="145"/>
    </location>
</feature>
<feature type="transmembrane region" description="Helical" evidence="6">
    <location>
        <begin position="253"/>
        <end position="274"/>
    </location>
</feature>
<dbReference type="Proteomes" id="UP000190897">
    <property type="component" value="Unassembled WGS sequence"/>
</dbReference>
<feature type="transmembrane region" description="Helical" evidence="6">
    <location>
        <begin position="280"/>
        <end position="298"/>
    </location>
</feature>
<evidence type="ECO:0000313" key="8">
    <source>
        <dbReference type="EMBL" id="SKB99275.1"/>
    </source>
</evidence>
<dbReference type="InterPro" id="IPR050638">
    <property type="entry name" value="AA-Vitamin_Transporters"/>
</dbReference>
<feature type="domain" description="EamA" evidence="7">
    <location>
        <begin position="158"/>
        <end position="296"/>
    </location>
</feature>
<feature type="transmembrane region" description="Helical" evidence="6">
    <location>
        <begin position="38"/>
        <end position="57"/>
    </location>
</feature>
<sequence>MESKDTAQWKVALAFFAIYVIWGTTYIAITFGLESFPPFLFCAFRYFTAGILLFLIAKVQGHRIPPANIITTASIGGTIALVGGSGLVTWAEQYIGSGHAATVIATEPFMFILFDRKLWRFYFSQKTIIAGLLLGFVGLVLFSYAAVPKAGTENMQLIGNLVLILSAALWVAGSLFSKKADTAGYSNVMLAGIQLMAAGIASAFFSGLAGEYPRFSLSSVSFEAWSSLIYMITMGSMVAFLAFTWLMTIRPPALVSTHTYVNPVVAVIVGWMIAGETFNAVQIIGLVIILLGVLLTKFQEYKEMPVFAKYFSSGRQKK</sequence>
<protein>
    <submittedName>
        <fullName evidence="8">Permease of the drug/metabolite transporter (DMT) superfamily</fullName>
    </submittedName>
</protein>
<dbReference type="InterPro" id="IPR037185">
    <property type="entry name" value="EmrE-like"/>
</dbReference>
<dbReference type="SUPFAM" id="SSF103481">
    <property type="entry name" value="Multidrug resistance efflux transporter EmrE"/>
    <property type="match status" value="2"/>
</dbReference>
<dbReference type="Pfam" id="PF00892">
    <property type="entry name" value="EamA"/>
    <property type="match status" value="2"/>
</dbReference>
<evidence type="ECO:0000256" key="6">
    <source>
        <dbReference type="SAM" id="Phobius"/>
    </source>
</evidence>
<dbReference type="GO" id="GO:0016020">
    <property type="term" value="C:membrane"/>
    <property type="evidence" value="ECO:0007669"/>
    <property type="project" value="UniProtKB-SubCell"/>
</dbReference>
<accession>A0A1T5FSX6</accession>
<dbReference type="AlphaFoldDB" id="A0A1T5FSX6"/>
<comment type="similarity">
    <text evidence="2">Belongs to the EamA transporter family.</text>
</comment>
<feature type="transmembrane region" description="Helical" evidence="6">
    <location>
        <begin position="94"/>
        <end position="114"/>
    </location>
</feature>
<evidence type="ECO:0000256" key="5">
    <source>
        <dbReference type="ARBA" id="ARBA00023136"/>
    </source>
</evidence>
<comment type="subcellular location">
    <subcellularLocation>
        <location evidence="1">Membrane</location>
        <topology evidence="1">Multi-pass membrane protein</topology>
    </subcellularLocation>
</comment>
<gene>
    <name evidence="8" type="ORF">SAMN05660293_03386</name>
</gene>
<proteinExistence type="inferred from homology"/>
<evidence type="ECO:0000256" key="2">
    <source>
        <dbReference type="ARBA" id="ARBA00007362"/>
    </source>
</evidence>
<dbReference type="EMBL" id="FUZA01000004">
    <property type="protein sequence ID" value="SKB99275.1"/>
    <property type="molecule type" value="Genomic_DNA"/>
</dbReference>
<dbReference type="STRING" id="651661.SAMN05660293_03386"/>
<dbReference type="OrthoDB" id="9812547at2"/>
<keyword evidence="9" id="KW-1185">Reference proteome</keyword>
<feature type="transmembrane region" description="Helical" evidence="6">
    <location>
        <begin position="157"/>
        <end position="176"/>
    </location>
</feature>
<feature type="transmembrane region" description="Helical" evidence="6">
    <location>
        <begin position="228"/>
        <end position="246"/>
    </location>
</feature>
<feature type="transmembrane region" description="Helical" evidence="6">
    <location>
        <begin position="69"/>
        <end position="88"/>
    </location>
</feature>
<dbReference type="InterPro" id="IPR000620">
    <property type="entry name" value="EamA_dom"/>
</dbReference>
<feature type="transmembrane region" description="Helical" evidence="6">
    <location>
        <begin position="188"/>
        <end position="208"/>
    </location>
</feature>
<evidence type="ECO:0000313" key="9">
    <source>
        <dbReference type="Proteomes" id="UP000190897"/>
    </source>
</evidence>
<evidence type="ECO:0000256" key="1">
    <source>
        <dbReference type="ARBA" id="ARBA00004141"/>
    </source>
</evidence>